<evidence type="ECO:0000313" key="4">
    <source>
        <dbReference type="Proteomes" id="UP000523000"/>
    </source>
</evidence>
<dbReference type="Proteomes" id="UP000523000">
    <property type="component" value="Unassembled WGS sequence"/>
</dbReference>
<organism evidence="3 4">
    <name type="scientific">Paeniglutamicibacter cryotolerans</name>
    <dbReference type="NCBI Taxonomy" id="670079"/>
    <lineage>
        <taxon>Bacteria</taxon>
        <taxon>Bacillati</taxon>
        <taxon>Actinomycetota</taxon>
        <taxon>Actinomycetes</taxon>
        <taxon>Micrococcales</taxon>
        <taxon>Micrococcaceae</taxon>
        <taxon>Paeniglutamicibacter</taxon>
    </lineage>
</organism>
<dbReference type="AlphaFoldDB" id="A0A839QRK6"/>
<keyword evidence="4" id="KW-1185">Reference proteome</keyword>
<feature type="domain" description="Pyrroline-5-carboxylate reductase catalytic N-terminal" evidence="2">
    <location>
        <begin position="5"/>
        <end position="94"/>
    </location>
</feature>
<name>A0A839QRK6_9MICC</name>
<proteinExistence type="predicted"/>
<dbReference type="GO" id="GO:0008823">
    <property type="term" value="F:cupric reductase (NADH) activity"/>
    <property type="evidence" value="ECO:0007669"/>
    <property type="project" value="TreeGrafter"/>
</dbReference>
<dbReference type="InterPro" id="IPR051267">
    <property type="entry name" value="STEAP_metalloreductase"/>
</dbReference>
<comment type="caution">
    <text evidence="3">The sequence shown here is derived from an EMBL/GenBank/DDBJ whole genome shotgun (WGS) entry which is preliminary data.</text>
</comment>
<evidence type="ECO:0000259" key="2">
    <source>
        <dbReference type="Pfam" id="PF03807"/>
    </source>
</evidence>
<accession>A0A839QRK6</accession>
<sequence length="217" mass="22551">MSMKTIGILGAGKVGTAVARQAMRAGYRVNIAASGDPQKIALIIEIMAPGATALSAAEVIDAADLVILSVPLRKFTSLDASALAGKHVVDTMNYWAENDGDMPELDASASSSEMVAQHLSGALVAKSLNHIGYHELEQDGLPDGTPGRRALAVASDHAQTLELVMELVEAMGYDAVDAGDLASGSAFESGTEIFNGVHTREQMLALLDSHALVLQGP</sequence>
<dbReference type="Gene3D" id="3.40.50.720">
    <property type="entry name" value="NAD(P)-binding Rossmann-like Domain"/>
    <property type="match status" value="1"/>
</dbReference>
<keyword evidence="1" id="KW-0560">Oxidoreductase</keyword>
<dbReference type="EMBL" id="JACHVS010000001">
    <property type="protein sequence ID" value="MBB2994701.1"/>
    <property type="molecule type" value="Genomic_DNA"/>
</dbReference>
<reference evidence="3 4" key="1">
    <citation type="submission" date="2020-08" db="EMBL/GenBank/DDBJ databases">
        <title>Sequencing the genomes of 1000 actinobacteria strains.</title>
        <authorList>
            <person name="Klenk H.-P."/>
        </authorList>
    </citation>
    <scope>NUCLEOTIDE SEQUENCE [LARGE SCALE GENOMIC DNA]</scope>
    <source>
        <strain evidence="3 4">DSM 22826</strain>
    </source>
</reference>
<dbReference type="GO" id="GO:0005886">
    <property type="term" value="C:plasma membrane"/>
    <property type="evidence" value="ECO:0007669"/>
    <property type="project" value="TreeGrafter"/>
</dbReference>
<dbReference type="SUPFAM" id="SSF51735">
    <property type="entry name" value="NAD(P)-binding Rossmann-fold domains"/>
    <property type="match status" value="1"/>
</dbReference>
<dbReference type="GO" id="GO:0015677">
    <property type="term" value="P:copper ion import"/>
    <property type="evidence" value="ECO:0007669"/>
    <property type="project" value="TreeGrafter"/>
</dbReference>
<dbReference type="Pfam" id="PF03807">
    <property type="entry name" value="F420_oxidored"/>
    <property type="match status" value="1"/>
</dbReference>
<dbReference type="InterPro" id="IPR028939">
    <property type="entry name" value="P5C_Rdtase_cat_N"/>
</dbReference>
<dbReference type="PANTHER" id="PTHR14239">
    <property type="entry name" value="DUDULIN-RELATED"/>
    <property type="match status" value="1"/>
</dbReference>
<protein>
    <recommendedName>
        <fullName evidence="2">Pyrroline-5-carboxylate reductase catalytic N-terminal domain-containing protein</fullName>
    </recommendedName>
</protein>
<evidence type="ECO:0000313" key="3">
    <source>
        <dbReference type="EMBL" id="MBB2994701.1"/>
    </source>
</evidence>
<dbReference type="PANTHER" id="PTHR14239:SF0">
    <property type="entry name" value="F420-DEPENDENT NADP REDUCTASE"/>
    <property type="match status" value="1"/>
</dbReference>
<evidence type="ECO:0000256" key="1">
    <source>
        <dbReference type="ARBA" id="ARBA00023002"/>
    </source>
</evidence>
<gene>
    <name evidence="3" type="ORF">E9229_000892</name>
</gene>
<dbReference type="InterPro" id="IPR036291">
    <property type="entry name" value="NAD(P)-bd_dom_sf"/>
</dbReference>
<dbReference type="GO" id="GO:0052851">
    <property type="term" value="F:ferric-chelate reductase (NADPH) activity"/>
    <property type="evidence" value="ECO:0007669"/>
    <property type="project" value="TreeGrafter"/>
</dbReference>